<dbReference type="Proteomes" id="UP001056778">
    <property type="component" value="Chromosome 3"/>
</dbReference>
<reference evidence="1" key="1">
    <citation type="submission" date="2022-04" db="EMBL/GenBank/DDBJ databases">
        <title>Chromosome-scale genome assembly of Holotrichia oblita Faldermann.</title>
        <authorList>
            <person name="Rongchong L."/>
        </authorList>
    </citation>
    <scope>NUCLEOTIDE SEQUENCE</scope>
    <source>
        <strain evidence="1">81SQS9</strain>
    </source>
</reference>
<protein>
    <submittedName>
        <fullName evidence="1">Uncharacterized protein</fullName>
    </submittedName>
</protein>
<gene>
    <name evidence="1" type="ORF">MML48_3g00017571</name>
</gene>
<keyword evidence="2" id="KW-1185">Reference proteome</keyword>
<proteinExistence type="predicted"/>
<sequence>MFGCLQSSYLSSLGGRDTTALTNNILKRCLTNQLACNYSFRGKGAKKAFANLHLNRVVISAVKSKNPQCLERDIEDHIKVWLKHSPQRYNIDCAKRRK</sequence>
<organism evidence="1 2">
    <name type="scientific">Holotrichia oblita</name>
    <name type="common">Chafer beetle</name>
    <dbReference type="NCBI Taxonomy" id="644536"/>
    <lineage>
        <taxon>Eukaryota</taxon>
        <taxon>Metazoa</taxon>
        <taxon>Ecdysozoa</taxon>
        <taxon>Arthropoda</taxon>
        <taxon>Hexapoda</taxon>
        <taxon>Insecta</taxon>
        <taxon>Pterygota</taxon>
        <taxon>Neoptera</taxon>
        <taxon>Endopterygota</taxon>
        <taxon>Coleoptera</taxon>
        <taxon>Polyphaga</taxon>
        <taxon>Scarabaeiformia</taxon>
        <taxon>Scarabaeidae</taxon>
        <taxon>Melolonthinae</taxon>
        <taxon>Holotrichia</taxon>
    </lineage>
</organism>
<name>A0ACB9TEI0_HOLOL</name>
<evidence type="ECO:0000313" key="2">
    <source>
        <dbReference type="Proteomes" id="UP001056778"/>
    </source>
</evidence>
<comment type="caution">
    <text evidence="1">The sequence shown here is derived from an EMBL/GenBank/DDBJ whole genome shotgun (WGS) entry which is preliminary data.</text>
</comment>
<evidence type="ECO:0000313" key="1">
    <source>
        <dbReference type="EMBL" id="KAI4465085.1"/>
    </source>
</evidence>
<accession>A0ACB9TEI0</accession>
<dbReference type="EMBL" id="CM043017">
    <property type="protein sequence ID" value="KAI4465085.1"/>
    <property type="molecule type" value="Genomic_DNA"/>
</dbReference>